<dbReference type="GO" id="GO:0061630">
    <property type="term" value="F:ubiquitin protein ligase activity"/>
    <property type="evidence" value="ECO:0000318"/>
    <property type="project" value="GO_Central"/>
</dbReference>
<keyword evidence="3" id="KW-0862">Zinc</keyword>
<dbReference type="EnsemblPlants" id="Ma11_t02490.1">
    <property type="protein sequence ID" value="Ma11_p02490.1"/>
    <property type="gene ID" value="Ma11_g02490"/>
</dbReference>
<dbReference type="SUPFAM" id="SSF57850">
    <property type="entry name" value="RING/U-box"/>
    <property type="match status" value="1"/>
</dbReference>
<evidence type="ECO:0000313" key="6">
    <source>
        <dbReference type="EnsemblPlants" id="Ma11_p02490.1"/>
    </source>
</evidence>
<proteinExistence type="predicted"/>
<keyword evidence="1" id="KW-0479">Metal-binding</keyword>
<dbReference type="OMA" id="QCQICES"/>
<dbReference type="InParanoid" id="A0A804L3G2"/>
<keyword evidence="2 4" id="KW-0863">Zinc-finger</keyword>
<dbReference type="Pfam" id="PF00569">
    <property type="entry name" value="ZZ"/>
    <property type="match status" value="1"/>
</dbReference>
<dbReference type="Proteomes" id="UP000012960">
    <property type="component" value="Unplaced"/>
</dbReference>
<organism evidence="6 7">
    <name type="scientific">Musa acuminata subsp. malaccensis</name>
    <name type="common">Wild banana</name>
    <name type="synonym">Musa malaccensis</name>
    <dbReference type="NCBI Taxonomy" id="214687"/>
    <lineage>
        <taxon>Eukaryota</taxon>
        <taxon>Viridiplantae</taxon>
        <taxon>Streptophyta</taxon>
        <taxon>Embryophyta</taxon>
        <taxon>Tracheophyta</taxon>
        <taxon>Spermatophyta</taxon>
        <taxon>Magnoliopsida</taxon>
        <taxon>Liliopsida</taxon>
        <taxon>Zingiberales</taxon>
        <taxon>Musaceae</taxon>
        <taxon>Musa</taxon>
    </lineage>
</organism>
<evidence type="ECO:0000259" key="5">
    <source>
        <dbReference type="PROSITE" id="PS50135"/>
    </source>
</evidence>
<name>A0A804L3G2_MUSAM</name>
<keyword evidence="7" id="KW-1185">Reference proteome</keyword>
<dbReference type="PANTHER" id="PTHR15898:SF13">
    <property type="entry name" value="BIFUNCTIONAL APOPTOSIS REGULATOR"/>
    <property type="match status" value="1"/>
</dbReference>
<dbReference type="InterPro" id="IPR000433">
    <property type="entry name" value="Znf_ZZ"/>
</dbReference>
<sequence length="270" mass="30993">MEVLEEENRADIYSPQLSYQFDSEKLHLDNGDESSGENIKNSRCRGCEHLYSQENCPGKSMKRHIFVDDKSCSLCKEMLYQPAVLNRGHGYILCLANLSDLSGEPLQCQICESLDPGEFPNVFLDLDHFLEEEFLRVCSEKRTSKAQCQPANSSTSTLQPKKRKAKVPCEAMGLLWLNEDMSAFLVGVVCDSCEIYLIIGKRYKCKDWKEAVGFDLCEACYKTKSKLPGRFNQQHTPDHKFELDELHMFRNILLRRASMFNIAQQRPEVV</sequence>
<evidence type="ECO:0000256" key="2">
    <source>
        <dbReference type="ARBA" id="ARBA00022771"/>
    </source>
</evidence>
<dbReference type="PANTHER" id="PTHR15898">
    <property type="entry name" value="BIFUNCTIONAL APOPTOSIS REGULATOR"/>
    <property type="match status" value="1"/>
</dbReference>
<dbReference type="GO" id="GO:0043161">
    <property type="term" value="P:proteasome-mediated ubiquitin-dependent protein catabolic process"/>
    <property type="evidence" value="ECO:0000318"/>
    <property type="project" value="GO_Central"/>
</dbReference>
<evidence type="ECO:0000256" key="3">
    <source>
        <dbReference type="ARBA" id="ARBA00022833"/>
    </source>
</evidence>
<dbReference type="PROSITE" id="PS50135">
    <property type="entry name" value="ZF_ZZ_2"/>
    <property type="match status" value="1"/>
</dbReference>
<evidence type="ECO:0000256" key="4">
    <source>
        <dbReference type="PROSITE-ProRule" id="PRU00228"/>
    </source>
</evidence>
<accession>A0A804L3G2</accession>
<dbReference type="InterPro" id="IPR043145">
    <property type="entry name" value="Znf_ZZ_sf"/>
</dbReference>
<feature type="domain" description="ZZ-type" evidence="5">
    <location>
        <begin position="185"/>
        <end position="249"/>
    </location>
</feature>
<evidence type="ECO:0000256" key="1">
    <source>
        <dbReference type="ARBA" id="ARBA00022723"/>
    </source>
</evidence>
<dbReference type="Gene3D" id="3.30.60.90">
    <property type="match status" value="1"/>
</dbReference>
<protein>
    <recommendedName>
        <fullName evidence="5">ZZ-type domain-containing protein</fullName>
    </recommendedName>
</protein>
<dbReference type="FunFam" id="3.30.60.90:FF:000014">
    <property type="entry name" value="E3 ubiquitin-protein ligase PRT1"/>
    <property type="match status" value="1"/>
</dbReference>
<dbReference type="Gramene" id="Ma11_t02490.1">
    <property type="protein sequence ID" value="Ma11_p02490.1"/>
    <property type="gene ID" value="Ma11_g02490"/>
</dbReference>
<dbReference type="GO" id="GO:0008270">
    <property type="term" value="F:zinc ion binding"/>
    <property type="evidence" value="ECO:0007669"/>
    <property type="project" value="UniProtKB-KW"/>
</dbReference>
<evidence type="ECO:0000313" key="7">
    <source>
        <dbReference type="Proteomes" id="UP000012960"/>
    </source>
</evidence>
<dbReference type="AlphaFoldDB" id="A0A804L3G2"/>
<reference evidence="6" key="1">
    <citation type="submission" date="2021-05" db="UniProtKB">
        <authorList>
            <consortium name="EnsemblPlants"/>
        </authorList>
    </citation>
    <scope>IDENTIFICATION</scope>
    <source>
        <strain evidence="6">subsp. malaccensis</strain>
    </source>
</reference>